<feature type="region of interest" description="Disordered" evidence="1">
    <location>
        <begin position="73"/>
        <end position="205"/>
    </location>
</feature>
<protein>
    <submittedName>
        <fullName evidence="3">Uncharacterized protein LOC106816757</fullName>
    </submittedName>
</protein>
<dbReference type="PANTHER" id="PTHR46601">
    <property type="entry name" value="ULP_PROTEASE DOMAIN-CONTAINING PROTEIN"/>
    <property type="match status" value="1"/>
</dbReference>
<name>A0ABM1EXE4_PRICU</name>
<dbReference type="Proteomes" id="UP000695022">
    <property type="component" value="Unplaced"/>
</dbReference>
<feature type="compositionally biased region" description="Acidic residues" evidence="1">
    <location>
        <begin position="168"/>
        <end position="187"/>
    </location>
</feature>
<dbReference type="InterPro" id="IPR047273">
    <property type="entry name" value="VRTN_OTU_dom"/>
</dbReference>
<dbReference type="CDD" id="cd22791">
    <property type="entry name" value="OTU_VRTN"/>
    <property type="match status" value="1"/>
</dbReference>
<feature type="compositionally biased region" description="Basic residues" evidence="1">
    <location>
        <begin position="115"/>
        <end position="127"/>
    </location>
</feature>
<gene>
    <name evidence="3" type="primary">LOC106816757</name>
</gene>
<dbReference type="GeneID" id="106816757"/>
<dbReference type="RefSeq" id="XP_014676865.1">
    <property type="nucleotide sequence ID" value="XM_014821379.1"/>
</dbReference>
<dbReference type="PANTHER" id="PTHR46601:SF1">
    <property type="entry name" value="ADF-H DOMAIN-CONTAINING PROTEIN"/>
    <property type="match status" value="1"/>
</dbReference>
<organism evidence="2 3">
    <name type="scientific">Priapulus caudatus</name>
    <name type="common">Priapulid worm</name>
    <dbReference type="NCBI Taxonomy" id="37621"/>
    <lineage>
        <taxon>Eukaryota</taxon>
        <taxon>Metazoa</taxon>
        <taxon>Ecdysozoa</taxon>
        <taxon>Scalidophora</taxon>
        <taxon>Priapulida</taxon>
        <taxon>Priapulimorpha</taxon>
        <taxon>Priapulimorphida</taxon>
        <taxon>Priapulidae</taxon>
        <taxon>Priapulus</taxon>
    </lineage>
</organism>
<evidence type="ECO:0000256" key="1">
    <source>
        <dbReference type="SAM" id="MobiDB-lite"/>
    </source>
</evidence>
<feature type="compositionally biased region" description="Basic and acidic residues" evidence="1">
    <location>
        <begin position="128"/>
        <end position="146"/>
    </location>
</feature>
<reference evidence="3" key="1">
    <citation type="submission" date="2025-08" db="UniProtKB">
        <authorList>
            <consortium name="RefSeq"/>
        </authorList>
    </citation>
    <scope>IDENTIFICATION</scope>
</reference>
<proteinExistence type="predicted"/>
<accession>A0ABM1EXE4</accession>
<evidence type="ECO:0000313" key="2">
    <source>
        <dbReference type="Proteomes" id="UP000695022"/>
    </source>
</evidence>
<evidence type="ECO:0000313" key="3">
    <source>
        <dbReference type="RefSeq" id="XP_014676865.1"/>
    </source>
</evidence>
<keyword evidence="2" id="KW-1185">Reference proteome</keyword>
<feature type="compositionally biased region" description="Basic and acidic residues" evidence="1">
    <location>
        <begin position="73"/>
        <end position="98"/>
    </location>
</feature>
<sequence>MPDFVSLQGTSFYKTMLSARLFNKAANNAIPPCLPAPATPPLKVRQSGAARMKKCRIKRNRHPVAYQLYLEKERERSCTRRQEPKSDEQKEHEREISRIRSQKYRNKCKAEGKKISQRRRKVVLKTRKQTEEKRKYNRDKKRESRSKMHSQKVRRVQEYDRNRKKPDSDDENVDENVDPSVEDEENNGCDVMSPQAKRQAASRIRDACPNSRKKFATALAHVVSTLSPRKRKALGEAGLSLQSAKKQKVLEETFDTVKGELSKSKRKEKKSILNTLAPGYSDINVGAKELGVSTAFLEKCSRLPAEEEAKRSDALKPDVIDLVEDFYQQPEVSVVLPDRKLVKKNKCRRVLQKTIRNTYEDFKAEHPDVKVGRSKFASLKPTHVKPSQDTPVNQCICEYCANFELKIKALLLVCDKTKSTEVKSKITDRFKAVSETLCPKLAGAKYHQRECVGRKCNNCGVDIMKKNLEPLQSDDDVMWYKWGLIEDKNKACKSYKGIISLKGSVSTLVDEFCSELETLASHLFVAAWQYNEFKNIVNNIPEDEGTAVMVLDFGQNYACTNQDEAQSAHWHHEQATIHPIVTYYKCPIHNETVKEELVFLSSDKIHDAHAVKAFLVEANRHLREKRHLNLKHEVQFTDGCSSQYKSRLPFRHISEAVALFGVPITRCFFGSRHGKGPSDGVTGVVKSFVRSAVMARRAIVRNASEMYQYCVQELTRDDVEGACCHARRTFFFVEDIERPNEITKTIPGTRGLHCVQTSSDGTVNTRTLACFCTDCRTGKKCHNGYVDSWTNVSIVTGRPTGNTVTVTMGDQVTGQHQVYPGTPHFSGNREDDFKCVQSFLAKSKGFQELQERCTHVLPVVEKYELLCQPKEVSVVGTKSTIDKIAFSLNSCGSLFPVSINADGNCLPRCGSMFAFQHQNYWKEMRVRIAIEMALHSSCYISEEYLNKGHHPNENQKKLAFMLTVFSEAKLPEGLRIDSTHVIADAFGQVAMKTLANGSYMDMWAIFALASVLQCPIQSIYPDAGGKATRDLLNRIVEPRACRDRSAGVATIMWSSIRMSDEEALWTPNHFVACLPMIEDTPLILDHMTDDLVLDGVLMSDQTCS</sequence>
<feature type="compositionally biased region" description="Basic and acidic residues" evidence="1">
    <location>
        <begin position="155"/>
        <end position="167"/>
    </location>
</feature>